<dbReference type="Proteomes" id="UP001491310">
    <property type="component" value="Unassembled WGS sequence"/>
</dbReference>
<proteinExistence type="predicted"/>
<accession>A0ABR2YZ91</accession>
<evidence type="ECO:0000313" key="3">
    <source>
        <dbReference type="Proteomes" id="UP001491310"/>
    </source>
</evidence>
<evidence type="ECO:0000313" key="2">
    <source>
        <dbReference type="EMBL" id="KAK9916977.1"/>
    </source>
</evidence>
<gene>
    <name evidence="2" type="ORF">WJX75_009423</name>
</gene>
<evidence type="ECO:0000256" key="1">
    <source>
        <dbReference type="SAM" id="MobiDB-lite"/>
    </source>
</evidence>
<feature type="region of interest" description="Disordered" evidence="1">
    <location>
        <begin position="1"/>
        <end position="30"/>
    </location>
</feature>
<reference evidence="2 3" key="1">
    <citation type="journal article" date="2024" name="Nat. Commun.">
        <title>Phylogenomics reveals the evolutionary origins of lichenization in chlorophyte algae.</title>
        <authorList>
            <person name="Puginier C."/>
            <person name="Libourel C."/>
            <person name="Otte J."/>
            <person name="Skaloud P."/>
            <person name="Haon M."/>
            <person name="Grisel S."/>
            <person name="Petersen M."/>
            <person name="Berrin J.G."/>
            <person name="Delaux P.M."/>
            <person name="Dal Grande F."/>
            <person name="Keller J."/>
        </authorList>
    </citation>
    <scope>NUCLEOTIDE SEQUENCE [LARGE SCALE GENOMIC DNA]</scope>
    <source>
        <strain evidence="2 3">SAG 216-7</strain>
    </source>
</reference>
<name>A0ABR2YZ91_9CHLO</name>
<protein>
    <submittedName>
        <fullName evidence="2">Uncharacterized protein</fullName>
    </submittedName>
</protein>
<comment type="caution">
    <text evidence="2">The sequence shown here is derived from an EMBL/GenBank/DDBJ whole genome shotgun (WGS) entry which is preliminary data.</text>
</comment>
<keyword evidence="3" id="KW-1185">Reference proteome</keyword>
<dbReference type="EMBL" id="JALJOT010000003">
    <property type="protein sequence ID" value="KAK9916977.1"/>
    <property type="molecule type" value="Genomic_DNA"/>
</dbReference>
<sequence length="206" mass="23494">MASPALPWGNTEATEAPRLEKHPLEPSEEKHLKLEVGDRIRVLWEITDDAGKTTSKWWGASVTSEVDEGNPRTILRYDALESFEEEDVEVVFVSQEHLKDCNTDSELYWMKESEYNEEADGYEEHDAVYGVQEILEQIEGRDGAPLEPEDMQRLQGLPMDHQLHLAEAYRNFVDHMAEKLSAKGQANGGLLTEAHVHEAFGEFKRK</sequence>
<feature type="compositionally biased region" description="Basic and acidic residues" evidence="1">
    <location>
        <begin position="15"/>
        <end position="30"/>
    </location>
</feature>
<organism evidence="2 3">
    <name type="scientific">Coccomyxa subellipsoidea</name>
    <dbReference type="NCBI Taxonomy" id="248742"/>
    <lineage>
        <taxon>Eukaryota</taxon>
        <taxon>Viridiplantae</taxon>
        <taxon>Chlorophyta</taxon>
        <taxon>core chlorophytes</taxon>
        <taxon>Trebouxiophyceae</taxon>
        <taxon>Trebouxiophyceae incertae sedis</taxon>
        <taxon>Coccomyxaceae</taxon>
        <taxon>Coccomyxa</taxon>
    </lineage>
</organism>